<dbReference type="Gene3D" id="2.40.110.10">
    <property type="entry name" value="Butyryl-CoA Dehydrogenase, subunit A, domain 2"/>
    <property type="match status" value="1"/>
</dbReference>
<evidence type="ECO:0000256" key="3">
    <source>
        <dbReference type="ARBA" id="ARBA00022630"/>
    </source>
</evidence>
<feature type="domain" description="Acyl-CoA dehydrogenase/oxidase C-terminal" evidence="6">
    <location>
        <begin position="305"/>
        <end position="446"/>
    </location>
</feature>
<evidence type="ECO:0000256" key="5">
    <source>
        <dbReference type="RuleBase" id="RU362125"/>
    </source>
</evidence>
<evidence type="ECO:0000313" key="10">
    <source>
        <dbReference type="Proteomes" id="UP001549749"/>
    </source>
</evidence>
<accession>A0ABV2T3E6</accession>
<dbReference type="EMBL" id="JBEXAC010000001">
    <property type="protein sequence ID" value="MET6997132.1"/>
    <property type="molecule type" value="Genomic_DNA"/>
</dbReference>
<evidence type="ECO:0000313" key="9">
    <source>
        <dbReference type="EMBL" id="MET6997132.1"/>
    </source>
</evidence>
<dbReference type="InterPro" id="IPR037069">
    <property type="entry name" value="AcylCoA_DH/ox_N_sf"/>
</dbReference>
<dbReference type="InterPro" id="IPR006091">
    <property type="entry name" value="Acyl-CoA_Oxase/DH_mid-dom"/>
</dbReference>
<dbReference type="InterPro" id="IPR013786">
    <property type="entry name" value="AcylCoA_DH/ox_N"/>
</dbReference>
<dbReference type="InterPro" id="IPR046373">
    <property type="entry name" value="Acyl-CoA_Oxase/DH_mid-dom_sf"/>
</dbReference>
<evidence type="ECO:0000256" key="1">
    <source>
        <dbReference type="ARBA" id="ARBA00001974"/>
    </source>
</evidence>
<dbReference type="SUPFAM" id="SSF47203">
    <property type="entry name" value="Acyl-CoA dehydrogenase C-terminal domain-like"/>
    <property type="match status" value="1"/>
</dbReference>
<gene>
    <name evidence="9" type="ORF">ABR189_07115</name>
</gene>
<dbReference type="Gene3D" id="1.20.140.10">
    <property type="entry name" value="Butyryl-CoA Dehydrogenase, subunit A, domain 3"/>
    <property type="match status" value="1"/>
</dbReference>
<dbReference type="RefSeq" id="WP_354659771.1">
    <property type="nucleotide sequence ID" value="NZ_JBEXAC010000001.1"/>
</dbReference>
<dbReference type="InterPro" id="IPR045008">
    <property type="entry name" value="ACX4-like"/>
</dbReference>
<dbReference type="Proteomes" id="UP001549749">
    <property type="component" value="Unassembled WGS sequence"/>
</dbReference>
<dbReference type="InterPro" id="IPR009100">
    <property type="entry name" value="AcylCoA_DH/oxidase_NM_dom_sf"/>
</dbReference>
<protein>
    <submittedName>
        <fullName evidence="9">Acyl-CoA dehydrogenase family protein</fullName>
    </submittedName>
</protein>
<dbReference type="SUPFAM" id="SSF56645">
    <property type="entry name" value="Acyl-CoA dehydrogenase NM domain-like"/>
    <property type="match status" value="1"/>
</dbReference>
<organism evidence="9 10">
    <name type="scientific">Chitinophaga defluvii</name>
    <dbReference type="NCBI Taxonomy" id="3163343"/>
    <lineage>
        <taxon>Bacteria</taxon>
        <taxon>Pseudomonadati</taxon>
        <taxon>Bacteroidota</taxon>
        <taxon>Chitinophagia</taxon>
        <taxon>Chitinophagales</taxon>
        <taxon>Chitinophagaceae</taxon>
        <taxon>Chitinophaga</taxon>
    </lineage>
</organism>
<dbReference type="PANTHER" id="PTHR43188">
    <property type="entry name" value="ACYL-COENZYME A OXIDASE"/>
    <property type="match status" value="1"/>
</dbReference>
<sequence length="453" mass="50351">MASTFSKIKEAWHIFKSIDFNMLGKLSEKIDLPKVMASVAKLDDKQLAGLMKMLDGGGGHKKELPAIDGDFYDLSHLLNEEDRALQLKVRAFMEKEIQPIVNEYWLKAEFPFEIIPKFAELNICGVTYEGYGCPNRSFLMEGIIAMEMARVDASVATFFGVQSGLAMGSIYLLGSEEQKAEWLPGMQQLKIIGAFGLTEPEVGSGAAGGLTTTAKREGDSWILNGQKKWIGNATFADVQVIWARDLDDNEVKGFLVRKDTPGFSVEKIHDKMALRIVQNGLITLKDCRVNEADRLQHANSFKDTAKVLRMTRAGVAWEAVGCARGAYENALDYTRKRKQFGKPIASFQLIQNHLVEMLSNLTAMETMVYRLSQIQDQGLLKDEHASLAKVFCSLRTRDVVSRAREVMGGNGILLEYNVARFVADAEAIYSYEGTKEINSLIVGRAITGFSAFV</sequence>
<evidence type="ECO:0000256" key="2">
    <source>
        <dbReference type="ARBA" id="ARBA00009347"/>
    </source>
</evidence>
<feature type="domain" description="Acyl-CoA oxidase/dehydrogenase middle" evidence="7">
    <location>
        <begin position="194"/>
        <end position="287"/>
    </location>
</feature>
<dbReference type="Gene3D" id="1.10.540.10">
    <property type="entry name" value="Acyl-CoA dehydrogenase/oxidase, N-terminal domain"/>
    <property type="match status" value="1"/>
</dbReference>
<dbReference type="PROSITE" id="PS00073">
    <property type="entry name" value="ACYL_COA_DH_2"/>
    <property type="match status" value="1"/>
</dbReference>
<keyword evidence="3 5" id="KW-0285">Flavoprotein</keyword>
<dbReference type="Pfam" id="PF00441">
    <property type="entry name" value="Acyl-CoA_dh_1"/>
    <property type="match status" value="1"/>
</dbReference>
<name>A0ABV2T3E6_9BACT</name>
<dbReference type="Pfam" id="PF02771">
    <property type="entry name" value="Acyl-CoA_dh_N"/>
    <property type="match status" value="1"/>
</dbReference>
<keyword evidence="5" id="KW-0560">Oxidoreductase</keyword>
<keyword evidence="10" id="KW-1185">Reference proteome</keyword>
<evidence type="ECO:0000259" key="6">
    <source>
        <dbReference type="Pfam" id="PF00441"/>
    </source>
</evidence>
<feature type="domain" description="Acyl-CoA dehydrogenase/oxidase N-terminal" evidence="8">
    <location>
        <begin position="79"/>
        <end position="187"/>
    </location>
</feature>
<comment type="similarity">
    <text evidence="2 5">Belongs to the acyl-CoA dehydrogenase family.</text>
</comment>
<evidence type="ECO:0000256" key="4">
    <source>
        <dbReference type="ARBA" id="ARBA00022827"/>
    </source>
</evidence>
<keyword evidence="4 5" id="KW-0274">FAD</keyword>
<comment type="cofactor">
    <cofactor evidence="1 5">
        <name>FAD</name>
        <dbReference type="ChEBI" id="CHEBI:57692"/>
    </cofactor>
</comment>
<evidence type="ECO:0000259" key="8">
    <source>
        <dbReference type="Pfam" id="PF02771"/>
    </source>
</evidence>
<dbReference type="Pfam" id="PF02770">
    <property type="entry name" value="Acyl-CoA_dh_M"/>
    <property type="match status" value="1"/>
</dbReference>
<dbReference type="InterPro" id="IPR036250">
    <property type="entry name" value="AcylCo_DH-like_C"/>
</dbReference>
<comment type="caution">
    <text evidence="9">The sequence shown here is derived from an EMBL/GenBank/DDBJ whole genome shotgun (WGS) entry which is preliminary data.</text>
</comment>
<evidence type="ECO:0000259" key="7">
    <source>
        <dbReference type="Pfam" id="PF02770"/>
    </source>
</evidence>
<dbReference type="PANTHER" id="PTHR43188:SF1">
    <property type="entry name" value="ACYL-COA DEHYDROGENASE"/>
    <property type="match status" value="1"/>
</dbReference>
<dbReference type="InterPro" id="IPR006089">
    <property type="entry name" value="Acyl-CoA_DH_CS"/>
</dbReference>
<proteinExistence type="inferred from homology"/>
<dbReference type="InterPro" id="IPR009075">
    <property type="entry name" value="AcylCo_DH/oxidase_C"/>
</dbReference>
<reference evidence="9 10" key="1">
    <citation type="submission" date="2024-06" db="EMBL/GenBank/DDBJ databases">
        <title>Chitinophaga defluvii sp. nov., isolated from municipal sewage.</title>
        <authorList>
            <person name="Zhang L."/>
        </authorList>
    </citation>
    <scope>NUCLEOTIDE SEQUENCE [LARGE SCALE GENOMIC DNA]</scope>
    <source>
        <strain evidence="9 10">H8</strain>
    </source>
</reference>